<proteinExistence type="predicted"/>
<reference evidence="1" key="1">
    <citation type="submission" date="2022-11" db="EMBL/GenBank/DDBJ databases">
        <authorList>
            <person name="Petersen C."/>
        </authorList>
    </citation>
    <scope>NUCLEOTIDE SEQUENCE</scope>
    <source>
        <strain evidence="1">IBT 29864</strain>
    </source>
</reference>
<dbReference type="Gene3D" id="2.40.10.10">
    <property type="entry name" value="Trypsin-like serine proteases"/>
    <property type="match status" value="2"/>
</dbReference>
<evidence type="ECO:0000313" key="2">
    <source>
        <dbReference type="Proteomes" id="UP001147782"/>
    </source>
</evidence>
<comment type="caution">
    <text evidence="1">The sequence shown here is derived from an EMBL/GenBank/DDBJ whole genome shotgun (WGS) entry which is preliminary data.</text>
</comment>
<protein>
    <recommendedName>
        <fullName evidence="3">Serine protease</fullName>
    </recommendedName>
</protein>
<dbReference type="RefSeq" id="XP_056561372.1">
    <property type="nucleotide sequence ID" value="XM_056694643.1"/>
</dbReference>
<evidence type="ECO:0008006" key="3">
    <source>
        <dbReference type="Google" id="ProtNLM"/>
    </source>
</evidence>
<reference evidence="1" key="2">
    <citation type="journal article" date="2023" name="IMA Fungus">
        <title>Comparative genomic study of the Penicillium genus elucidates a diverse pangenome and 15 lateral gene transfer events.</title>
        <authorList>
            <person name="Petersen C."/>
            <person name="Sorensen T."/>
            <person name="Nielsen M.R."/>
            <person name="Sondergaard T.E."/>
            <person name="Sorensen J.L."/>
            <person name="Fitzpatrick D.A."/>
            <person name="Frisvad J.C."/>
            <person name="Nielsen K.L."/>
        </authorList>
    </citation>
    <scope>NUCLEOTIDE SEQUENCE</scope>
    <source>
        <strain evidence="1">IBT 29864</strain>
    </source>
</reference>
<dbReference type="AlphaFoldDB" id="A0A9W9VWX3"/>
<organism evidence="1 2">
    <name type="scientific">Penicillium cataractarum</name>
    <dbReference type="NCBI Taxonomy" id="2100454"/>
    <lineage>
        <taxon>Eukaryota</taxon>
        <taxon>Fungi</taxon>
        <taxon>Dikarya</taxon>
        <taxon>Ascomycota</taxon>
        <taxon>Pezizomycotina</taxon>
        <taxon>Eurotiomycetes</taxon>
        <taxon>Eurotiomycetidae</taxon>
        <taxon>Eurotiales</taxon>
        <taxon>Aspergillaceae</taxon>
        <taxon>Penicillium</taxon>
    </lineage>
</organism>
<dbReference type="InterPro" id="IPR009003">
    <property type="entry name" value="Peptidase_S1_PA"/>
</dbReference>
<dbReference type="OrthoDB" id="4487289at2759"/>
<dbReference type="InterPro" id="IPR043504">
    <property type="entry name" value="Peptidase_S1_PA_chymotrypsin"/>
</dbReference>
<accession>A0A9W9VWX3</accession>
<gene>
    <name evidence="1" type="ORF">N7496_001712</name>
</gene>
<sequence>MSMESSDEPSKWVCRLESYFDNELYCGTGFVVNIPETNKLCILTAGHNITRKGAGDLRKIQVTFPNKPVIEDVKPEDCFTSHIYKENPTIDSTSASAFWDFGLISIDPVKYKVAPDLFPGGCAFNVWRTKQDLLANQVTVHGYRKGEPGQTKGTSSLDRVDAHALYYYIDTIGGVSGGPIFSLDDDGNYVAVGIQ</sequence>
<dbReference type="EMBL" id="JAPZBS010000001">
    <property type="protein sequence ID" value="KAJ5390644.1"/>
    <property type="molecule type" value="Genomic_DNA"/>
</dbReference>
<dbReference type="Proteomes" id="UP001147782">
    <property type="component" value="Unassembled WGS sequence"/>
</dbReference>
<evidence type="ECO:0000313" key="1">
    <source>
        <dbReference type="EMBL" id="KAJ5390644.1"/>
    </source>
</evidence>
<dbReference type="GeneID" id="81433820"/>
<name>A0A9W9VWX3_9EURO</name>
<keyword evidence="2" id="KW-1185">Reference proteome</keyword>
<dbReference type="SUPFAM" id="SSF50494">
    <property type="entry name" value="Trypsin-like serine proteases"/>
    <property type="match status" value="1"/>
</dbReference>